<evidence type="ECO:0000313" key="2">
    <source>
        <dbReference type="Proteomes" id="UP000501726"/>
    </source>
</evidence>
<sequence length="76" mass="8609">MNISQHAYEVVKGFRTSLRDDQQQVLQEEDYESLQILVEAAISEHASRVLHSNAKQLEALAKQTRALAASIEQDEK</sequence>
<dbReference type="KEGG" id="tse:THMIRHAS_21380"/>
<proteinExistence type="predicted"/>
<keyword evidence="2" id="KW-1185">Reference proteome</keyword>
<dbReference type="EMBL" id="AP021889">
    <property type="protein sequence ID" value="BBP46765.1"/>
    <property type="molecule type" value="Genomic_DNA"/>
</dbReference>
<evidence type="ECO:0000313" key="1">
    <source>
        <dbReference type="EMBL" id="BBP46765.1"/>
    </source>
</evidence>
<name>A0A6F8PXB1_9GAMM</name>
<protein>
    <submittedName>
        <fullName evidence="1">Uncharacterized protein</fullName>
    </submittedName>
</protein>
<dbReference type="AlphaFoldDB" id="A0A6F8PXB1"/>
<gene>
    <name evidence="1" type="ORF">THMIRHAS_21380</name>
</gene>
<dbReference type="Proteomes" id="UP000501726">
    <property type="component" value="Chromosome"/>
</dbReference>
<organism evidence="1 2">
    <name type="scientific">Thiosulfatimonas sediminis</name>
    <dbReference type="NCBI Taxonomy" id="2675054"/>
    <lineage>
        <taxon>Bacteria</taxon>
        <taxon>Pseudomonadati</taxon>
        <taxon>Pseudomonadota</taxon>
        <taxon>Gammaproteobacteria</taxon>
        <taxon>Thiotrichales</taxon>
        <taxon>Piscirickettsiaceae</taxon>
        <taxon>Thiosulfatimonas</taxon>
    </lineage>
</organism>
<reference evidence="2" key="1">
    <citation type="submission" date="2019-11" db="EMBL/GenBank/DDBJ databases">
        <title>Isolation and characterization of two novel species in the genus Thiomicrorhabdus.</title>
        <authorList>
            <person name="Mochizuki J."/>
            <person name="Kojima H."/>
            <person name="Fukui M."/>
        </authorList>
    </citation>
    <scope>NUCLEOTIDE SEQUENCE [LARGE SCALE GENOMIC DNA]</scope>
    <source>
        <strain evidence="2">aks77</strain>
    </source>
</reference>
<accession>A0A6F8PXB1</accession>